<reference evidence="2 3" key="1">
    <citation type="submission" date="2023-12" db="EMBL/GenBank/DDBJ databases">
        <title>Novel species of the genus Arcicella isolated from rivers.</title>
        <authorList>
            <person name="Lu H."/>
        </authorList>
    </citation>
    <scope>NUCLEOTIDE SEQUENCE [LARGE SCALE GENOMIC DNA]</scope>
    <source>
        <strain evidence="2 3">DC25W</strain>
    </source>
</reference>
<protein>
    <recommendedName>
        <fullName evidence="4">Transposase</fullName>
    </recommendedName>
</protein>
<evidence type="ECO:0000313" key="3">
    <source>
        <dbReference type="Proteomes" id="UP001302222"/>
    </source>
</evidence>
<accession>A0ABU5SKZ1</accession>
<keyword evidence="1" id="KW-1133">Transmembrane helix</keyword>
<proteinExistence type="predicted"/>
<name>A0ABU5SKZ1_9BACT</name>
<gene>
    <name evidence="2" type="ORF">VB798_15310</name>
</gene>
<feature type="transmembrane region" description="Helical" evidence="1">
    <location>
        <begin position="21"/>
        <end position="45"/>
    </location>
</feature>
<dbReference type="RefSeq" id="WP_323259843.1">
    <property type="nucleotide sequence ID" value="NZ_JAYGIM010000011.1"/>
</dbReference>
<dbReference type="Proteomes" id="UP001302222">
    <property type="component" value="Unassembled WGS sequence"/>
</dbReference>
<evidence type="ECO:0000313" key="2">
    <source>
        <dbReference type="EMBL" id="MEA5427960.1"/>
    </source>
</evidence>
<sequence length="51" mass="6042">MRLKLKEYKTLEDKQRKIHDAQVVVLAILAARYFHGNFVSAGLYIRDHHFT</sequence>
<keyword evidence="1" id="KW-0472">Membrane</keyword>
<evidence type="ECO:0008006" key="4">
    <source>
        <dbReference type="Google" id="ProtNLM"/>
    </source>
</evidence>
<comment type="caution">
    <text evidence="2">The sequence shown here is derived from an EMBL/GenBank/DDBJ whole genome shotgun (WGS) entry which is preliminary data.</text>
</comment>
<dbReference type="EMBL" id="JAYGIM010000011">
    <property type="protein sequence ID" value="MEA5427960.1"/>
    <property type="molecule type" value="Genomic_DNA"/>
</dbReference>
<evidence type="ECO:0000256" key="1">
    <source>
        <dbReference type="SAM" id="Phobius"/>
    </source>
</evidence>
<keyword evidence="3" id="KW-1185">Reference proteome</keyword>
<organism evidence="2 3">
    <name type="scientific">Arcicella lustrica</name>
    <dbReference type="NCBI Taxonomy" id="2984196"/>
    <lineage>
        <taxon>Bacteria</taxon>
        <taxon>Pseudomonadati</taxon>
        <taxon>Bacteroidota</taxon>
        <taxon>Cytophagia</taxon>
        <taxon>Cytophagales</taxon>
        <taxon>Flectobacillaceae</taxon>
        <taxon>Arcicella</taxon>
    </lineage>
</organism>
<keyword evidence="1" id="KW-0812">Transmembrane</keyword>